<evidence type="ECO:0000259" key="4">
    <source>
        <dbReference type="Pfam" id="PF25603"/>
    </source>
</evidence>
<feature type="compositionally biased region" description="Polar residues" evidence="2">
    <location>
        <begin position="501"/>
        <end position="530"/>
    </location>
</feature>
<comment type="caution">
    <text evidence="5">The sequence shown here is derived from an EMBL/GenBank/DDBJ whole genome shotgun (WGS) entry which is preliminary data.</text>
</comment>
<feature type="region of interest" description="Disordered" evidence="2">
    <location>
        <begin position="574"/>
        <end position="593"/>
    </location>
</feature>
<feature type="compositionally biased region" description="Low complexity" evidence="2">
    <location>
        <begin position="1015"/>
        <end position="1039"/>
    </location>
</feature>
<dbReference type="Pfam" id="PF25603">
    <property type="entry name" value="SPT23_MGA2_DBD"/>
    <property type="match status" value="1"/>
</dbReference>
<dbReference type="InterPro" id="IPR014756">
    <property type="entry name" value="Ig_E-set"/>
</dbReference>
<dbReference type="Proteomes" id="UP001194696">
    <property type="component" value="Unassembled WGS sequence"/>
</dbReference>
<evidence type="ECO:0008006" key="7">
    <source>
        <dbReference type="Google" id="ProtNLM"/>
    </source>
</evidence>
<dbReference type="InterPro" id="IPR002909">
    <property type="entry name" value="IPT_dom"/>
</dbReference>
<dbReference type="CDD" id="cd00102">
    <property type="entry name" value="IPT"/>
    <property type="match status" value="1"/>
</dbReference>
<gene>
    <name evidence="5" type="ORF">BGZ96_000526</name>
</gene>
<feature type="region of interest" description="Disordered" evidence="2">
    <location>
        <begin position="1015"/>
        <end position="1040"/>
    </location>
</feature>
<keyword evidence="1" id="KW-0175">Coiled coil</keyword>
<evidence type="ECO:0000259" key="3">
    <source>
        <dbReference type="Pfam" id="PF01833"/>
    </source>
</evidence>
<reference evidence="5 6" key="1">
    <citation type="journal article" date="2020" name="Fungal Divers.">
        <title>Resolving the Mortierellaceae phylogeny through synthesis of multi-gene phylogenetics and phylogenomics.</title>
        <authorList>
            <person name="Vandepol N."/>
            <person name="Liber J."/>
            <person name="Desiro A."/>
            <person name="Na H."/>
            <person name="Kennedy M."/>
            <person name="Barry K."/>
            <person name="Grigoriev I.V."/>
            <person name="Miller A.N."/>
            <person name="O'Donnell K."/>
            <person name="Stajich J.E."/>
            <person name="Bonito G."/>
        </authorList>
    </citation>
    <scope>NUCLEOTIDE SEQUENCE [LARGE SCALE GENOMIC DNA]</scope>
    <source>
        <strain evidence="5 6">AD045</strain>
    </source>
</reference>
<keyword evidence="6" id="KW-1185">Reference proteome</keyword>
<feature type="compositionally biased region" description="Low complexity" evidence="2">
    <location>
        <begin position="244"/>
        <end position="255"/>
    </location>
</feature>
<feature type="compositionally biased region" description="Low complexity" evidence="2">
    <location>
        <begin position="686"/>
        <end position="704"/>
    </location>
</feature>
<dbReference type="InterPro" id="IPR057962">
    <property type="entry name" value="SPT23_MGA2_DBD"/>
</dbReference>
<dbReference type="Gene3D" id="2.60.40.10">
    <property type="entry name" value="Immunoglobulins"/>
    <property type="match status" value="1"/>
</dbReference>
<name>A0ABQ7JP74_9FUNG</name>
<feature type="region of interest" description="Disordered" evidence="2">
    <location>
        <begin position="361"/>
        <end position="394"/>
    </location>
</feature>
<feature type="compositionally biased region" description="Low complexity" evidence="2">
    <location>
        <begin position="716"/>
        <end position="726"/>
    </location>
</feature>
<proteinExistence type="predicted"/>
<feature type="domain" description="SPT23/MGA2-like DNA-binding" evidence="4">
    <location>
        <begin position="20"/>
        <end position="238"/>
    </location>
</feature>
<feature type="region of interest" description="Disordered" evidence="2">
    <location>
        <begin position="661"/>
        <end position="727"/>
    </location>
</feature>
<evidence type="ECO:0000313" key="5">
    <source>
        <dbReference type="EMBL" id="KAG0282399.1"/>
    </source>
</evidence>
<dbReference type="EMBL" id="JAAAIM010001072">
    <property type="protein sequence ID" value="KAG0282399.1"/>
    <property type="molecule type" value="Genomic_DNA"/>
</dbReference>
<accession>A0ABQ7JP74</accession>
<feature type="domain" description="IPT/TIG" evidence="3">
    <location>
        <begin position="795"/>
        <end position="863"/>
    </location>
</feature>
<evidence type="ECO:0000256" key="2">
    <source>
        <dbReference type="SAM" id="MobiDB-lite"/>
    </source>
</evidence>
<feature type="region of interest" description="Disordered" evidence="2">
    <location>
        <begin position="491"/>
        <end position="531"/>
    </location>
</feature>
<organism evidence="5 6">
    <name type="scientific">Linnemannia gamsii</name>
    <dbReference type="NCBI Taxonomy" id="64522"/>
    <lineage>
        <taxon>Eukaryota</taxon>
        <taxon>Fungi</taxon>
        <taxon>Fungi incertae sedis</taxon>
        <taxon>Mucoromycota</taxon>
        <taxon>Mortierellomycotina</taxon>
        <taxon>Mortierellomycetes</taxon>
        <taxon>Mortierellales</taxon>
        <taxon>Mortierellaceae</taxon>
        <taxon>Linnemannia</taxon>
    </lineage>
</organism>
<dbReference type="SUPFAM" id="SSF81296">
    <property type="entry name" value="E set domains"/>
    <property type="match status" value="1"/>
</dbReference>
<evidence type="ECO:0000313" key="6">
    <source>
        <dbReference type="Proteomes" id="UP001194696"/>
    </source>
</evidence>
<feature type="compositionally biased region" description="Acidic residues" evidence="2">
    <location>
        <begin position="277"/>
        <end position="312"/>
    </location>
</feature>
<dbReference type="Pfam" id="PF01833">
    <property type="entry name" value="TIG"/>
    <property type="match status" value="1"/>
</dbReference>
<protein>
    <recommendedName>
        <fullName evidence="7">IPT/TIG domain-containing protein</fullName>
    </recommendedName>
</protein>
<evidence type="ECO:0000256" key="1">
    <source>
        <dbReference type="SAM" id="Coils"/>
    </source>
</evidence>
<dbReference type="InterPro" id="IPR013783">
    <property type="entry name" value="Ig-like_fold"/>
</dbReference>
<feature type="region of interest" description="Disordered" evidence="2">
    <location>
        <begin position="237"/>
        <end position="339"/>
    </location>
</feature>
<feature type="coiled-coil region" evidence="1">
    <location>
        <begin position="767"/>
        <end position="794"/>
    </location>
</feature>
<sequence>MYRPTITRTLPPPPRRHNSLQIEISGIPAENGKCRVETQLKIALHLKNGQNESVKDWKQLRLPHSLIAKEKHRMEKFNGRSKHIEDSEILTLDARLVCDHDMTKILQCCENCIGRERKRAHRRKESQKLPGPLSSIPIFGSINSKNGPVSLADEPIPPTPTEPAEYQAWERHRIMVFSSTEYVDISSGQCLLPTRITCYCRHHNEKVGFRIQFTAKDSTGAVVASVLSNAVMMMDDHKSGKRPTAGTAKSASSTASRKKAVTAGISNGPTAAGSADNQDDGDQDGQQNDDDDDQEDMDQDDGGQGDTDEIDLEAGNHIPQHGFTPIGMKFEDSEMSSGDVLTPLSSAAERLGAKRRVDENSMDGVQTQSDIDLSRGPFRRKTSHDIPQGIGAPASFVPTSHSFAASLPTDSLASPSPFMPGSPFANDSQHNAFSPSFSQALDGSFLDQKNIDMFLATGLPPSIAQQNGFHKFPKDTTESESSMMEFTTLDEAMGSPPDAFQASTLSTDSISTSQASEQPSQSTTVTSQALPTRASFSIPAPAFTPTSTTSSNPFSSAGMLTSAFSTTFSAPMNGPTTSSSLVNSPGTSSSFLNPSQMQEFQNFQRQSVTQQKQQQLLLQLQQGIQNQSKQQMEAKPVPWAANKGDNKDPYWKMRMAMSQTTSPSSSAFIPIPTSLPEDSDKTVTPNPSTDTNGTATTTSTMDAPLAPKKRGRPRKAATSTASEASSPVLAALPATSIQSSPSPSMAPLAPPPAAAASAAAAQFLLFQQRQQHQLQHHQQQLQQQQKQAILARQKPRVQKLIPSRGPVEGGVEITLLGSGFFPGMVPTFDGVPAQNVQYYGPETVICRLPPRNFPGSVVVKAQSQLSAAVAAGPGTSTDDPNSNELVRTMTQLFGGPTAAQQILGDDDVGVLFEYEESKGDRELIALALQVLGMKMSGRVEPPHQVAMRIMGTAAASNAIMGQEINALTQNGAGSSSASQQSLQMQQYQLQQQQQQQQQRALLGFGQQFNGLQPNGLAQQQQQQQGQNGFQSQSSQSTGLANGGALGAGMLGFGGFLNSNPGANGGGI</sequence>